<dbReference type="InterPro" id="IPR022488">
    <property type="entry name" value="PPK2-related"/>
</dbReference>
<keyword evidence="3" id="KW-0418">Kinase</keyword>
<dbReference type="Pfam" id="PF03976">
    <property type="entry name" value="PPK2"/>
    <property type="match status" value="1"/>
</dbReference>
<organism evidence="5 6">
    <name type="scientific">Tunturiibacter lichenicola</name>
    <dbReference type="NCBI Taxonomy" id="2051959"/>
    <lineage>
        <taxon>Bacteria</taxon>
        <taxon>Pseudomonadati</taxon>
        <taxon>Acidobacteriota</taxon>
        <taxon>Terriglobia</taxon>
        <taxon>Terriglobales</taxon>
        <taxon>Acidobacteriaceae</taxon>
        <taxon>Tunturiibacter</taxon>
    </lineage>
</organism>
<evidence type="ECO:0000313" key="5">
    <source>
        <dbReference type="EMBL" id="NYF88194.1"/>
    </source>
</evidence>
<dbReference type="PANTHER" id="PTHR34383:SF3">
    <property type="entry name" value="POLYPHOSPHATE:AMP PHOSPHOTRANSFERASE"/>
    <property type="match status" value="1"/>
</dbReference>
<dbReference type="EMBL" id="JACCCU010000001">
    <property type="protein sequence ID" value="NYF88194.1"/>
    <property type="molecule type" value="Genomic_DNA"/>
</dbReference>
<keyword evidence="2" id="KW-0808">Transferase</keyword>
<dbReference type="GO" id="GO:0008976">
    <property type="term" value="F:polyphosphate kinase activity"/>
    <property type="evidence" value="ECO:0007669"/>
    <property type="project" value="InterPro"/>
</dbReference>
<sequence>MKIKSPYLIKPNAHIRLTKKSTLDTGNYKSEEAAAAVLVKHRTQLAALQDVFYASQTKALLIVLQGMDTAGKDGTINHIFSGINPQGCDVASFKVPTPLEARHDFLWRVHAQVPPRGMIGIFNRSHYEDVLSPRVHKLISEKTVRRRLDNINTFESMLVDSDVLILKFYLHISRDEQTARLQSRIDASKKRWKLSEADLHERKFWPQYIDAYDHILSTTSPKHAPWFVIPADNKWYRNIAISTILVDVMQSLKLKFPEPTIDASTIKL</sequence>
<evidence type="ECO:0000256" key="1">
    <source>
        <dbReference type="ARBA" id="ARBA00009924"/>
    </source>
</evidence>
<comment type="caution">
    <text evidence="5">The sequence shown here is derived from an EMBL/GenBank/DDBJ whole genome shotgun (WGS) entry which is preliminary data.</text>
</comment>
<dbReference type="NCBIfam" id="TIGR03709">
    <property type="entry name" value="PPK2_rel_1"/>
    <property type="match status" value="1"/>
</dbReference>
<dbReference type="PANTHER" id="PTHR34383">
    <property type="entry name" value="POLYPHOSPHATE:AMP PHOSPHOTRANSFERASE-RELATED"/>
    <property type="match status" value="1"/>
</dbReference>
<gene>
    <name evidence="5" type="ORF">HDF08_000261</name>
</gene>
<accession>A0A852VCK0</accession>
<dbReference type="InterPro" id="IPR016898">
    <property type="entry name" value="Polyphosphate_phosphotransfera"/>
</dbReference>
<name>A0A852VCK0_9BACT</name>
<evidence type="ECO:0000256" key="3">
    <source>
        <dbReference type="ARBA" id="ARBA00022777"/>
    </source>
</evidence>
<evidence type="ECO:0000313" key="6">
    <source>
        <dbReference type="Proteomes" id="UP000564385"/>
    </source>
</evidence>
<dbReference type="AlphaFoldDB" id="A0A852VCK0"/>
<dbReference type="PIRSF" id="PIRSF028756">
    <property type="entry name" value="PPK2_prd"/>
    <property type="match status" value="1"/>
</dbReference>
<dbReference type="InterPro" id="IPR027417">
    <property type="entry name" value="P-loop_NTPase"/>
</dbReference>
<reference evidence="5 6" key="1">
    <citation type="submission" date="2020-07" db="EMBL/GenBank/DDBJ databases">
        <title>Genomic Encyclopedia of Type Strains, Phase IV (KMG-V): Genome sequencing to study the core and pangenomes of soil and plant-associated prokaryotes.</title>
        <authorList>
            <person name="Whitman W."/>
        </authorList>
    </citation>
    <scope>NUCLEOTIDE SEQUENCE [LARGE SCALE GENOMIC DNA]</scope>
    <source>
        <strain evidence="5 6">M8UP22</strain>
    </source>
</reference>
<evidence type="ECO:0000256" key="2">
    <source>
        <dbReference type="ARBA" id="ARBA00022679"/>
    </source>
</evidence>
<dbReference type="Proteomes" id="UP000564385">
    <property type="component" value="Unassembled WGS sequence"/>
</dbReference>
<dbReference type="SUPFAM" id="SSF52540">
    <property type="entry name" value="P-loop containing nucleoside triphosphate hydrolases"/>
    <property type="match status" value="1"/>
</dbReference>
<feature type="domain" description="Polyphosphate kinase-2-related" evidence="4">
    <location>
        <begin position="30"/>
        <end position="252"/>
    </location>
</feature>
<comment type="similarity">
    <text evidence="1">Belongs to the polyphosphate kinase 2 (PPK2) family. Class I subfamily.</text>
</comment>
<protein>
    <submittedName>
        <fullName evidence="5">PPK2 family polyphosphate:nucleotide phosphotransferase</fullName>
    </submittedName>
</protein>
<dbReference type="InterPro" id="IPR022300">
    <property type="entry name" value="PPK2-rel_1"/>
</dbReference>
<evidence type="ECO:0000259" key="4">
    <source>
        <dbReference type="Pfam" id="PF03976"/>
    </source>
</evidence>
<proteinExistence type="inferred from homology"/>
<dbReference type="Gene3D" id="3.40.50.300">
    <property type="entry name" value="P-loop containing nucleotide triphosphate hydrolases"/>
    <property type="match status" value="1"/>
</dbReference>
<dbReference type="GO" id="GO:0006797">
    <property type="term" value="P:polyphosphate metabolic process"/>
    <property type="evidence" value="ECO:0007669"/>
    <property type="project" value="InterPro"/>
</dbReference>